<dbReference type="InParanoid" id="A0A0H2QZD6"/>
<evidence type="ECO:0000313" key="2">
    <source>
        <dbReference type="Proteomes" id="UP000053477"/>
    </source>
</evidence>
<dbReference type="Proteomes" id="UP000053477">
    <property type="component" value="Unassembled WGS sequence"/>
</dbReference>
<accession>A0A0H2QZD6</accession>
<dbReference type="EMBL" id="KQ086440">
    <property type="protein sequence ID" value="KLO04759.1"/>
    <property type="molecule type" value="Genomic_DNA"/>
</dbReference>
<organism evidence="1 2">
    <name type="scientific">Schizopora paradoxa</name>
    <dbReference type="NCBI Taxonomy" id="27342"/>
    <lineage>
        <taxon>Eukaryota</taxon>
        <taxon>Fungi</taxon>
        <taxon>Dikarya</taxon>
        <taxon>Basidiomycota</taxon>
        <taxon>Agaricomycotina</taxon>
        <taxon>Agaricomycetes</taxon>
        <taxon>Hymenochaetales</taxon>
        <taxon>Schizoporaceae</taxon>
        <taxon>Schizopora</taxon>
    </lineage>
</organism>
<gene>
    <name evidence="1" type="ORF">SCHPADRAFT_745755</name>
</gene>
<keyword evidence="2" id="KW-1185">Reference proteome</keyword>
<reference evidence="1 2" key="1">
    <citation type="submission" date="2015-04" db="EMBL/GenBank/DDBJ databases">
        <title>Complete genome sequence of Schizopora paradoxa KUC8140, a cosmopolitan wood degrader in East Asia.</title>
        <authorList>
            <consortium name="DOE Joint Genome Institute"/>
            <person name="Min B."/>
            <person name="Park H."/>
            <person name="Jang Y."/>
            <person name="Kim J.-J."/>
            <person name="Kim K.H."/>
            <person name="Pangilinan J."/>
            <person name="Lipzen A."/>
            <person name="Riley R."/>
            <person name="Grigoriev I.V."/>
            <person name="Spatafora J.W."/>
            <person name="Choi I.-G."/>
        </authorList>
    </citation>
    <scope>NUCLEOTIDE SEQUENCE [LARGE SCALE GENOMIC DNA]</scope>
    <source>
        <strain evidence="1 2">KUC8140</strain>
    </source>
</reference>
<sequence length="110" mass="12493">MRRRYGSNARERRCWACHPRVWEAESGRGDWNARGEENSTPGVRAYQRRHDVSKAGDRYGTNAARRAKEMTGREGYCVIWSSIALSSPIHHSYTSIVLSEVVDHDDALTG</sequence>
<dbReference type="AlphaFoldDB" id="A0A0H2QZD6"/>
<protein>
    <submittedName>
        <fullName evidence="1">Uncharacterized protein</fullName>
    </submittedName>
</protein>
<name>A0A0H2QZD6_9AGAM</name>
<proteinExistence type="predicted"/>
<evidence type="ECO:0000313" key="1">
    <source>
        <dbReference type="EMBL" id="KLO04759.1"/>
    </source>
</evidence>